<protein>
    <submittedName>
        <fullName evidence="1">Uncharacterized protein</fullName>
    </submittedName>
</protein>
<accession>A0ABV3M1P6</accession>
<name>A0ABV3M1P6_9ACTN</name>
<sequence>MTLDDATAPNCTVCHRGLYADELTHQACRPCTDRTDLALCALAGPEGLYARLSGFLAPGSGNGGPTVSGSRTAPIPARLGVLSLQARGGVVTILQTWIIDWHEHLAYRHPRWDGNLQQQCDQAVHRLRVLLPWAAEQHPAFTEFSHEIAQIKRQCEAQITGERAPRRVPVACPCGTVLKVTLDTPGARCPACGTQYGHAEVLGLPLAERSAA</sequence>
<evidence type="ECO:0000313" key="2">
    <source>
        <dbReference type="Proteomes" id="UP001553843"/>
    </source>
</evidence>
<reference evidence="1 2" key="1">
    <citation type="submission" date="2024-06" db="EMBL/GenBank/DDBJ databases">
        <title>The Natural Products Discovery Center: Release of the First 8490 Sequenced Strains for Exploring Actinobacteria Biosynthetic Diversity.</title>
        <authorList>
            <person name="Kalkreuter E."/>
            <person name="Kautsar S.A."/>
            <person name="Yang D."/>
            <person name="Bader C.D."/>
            <person name="Teijaro C.N."/>
            <person name="Fluegel L."/>
            <person name="Davis C.M."/>
            <person name="Simpson J.R."/>
            <person name="Lauterbach L."/>
            <person name="Steele A.D."/>
            <person name="Gui C."/>
            <person name="Meng S."/>
            <person name="Li G."/>
            <person name="Viehrig K."/>
            <person name="Ye F."/>
            <person name="Su P."/>
            <person name="Kiefer A.F."/>
            <person name="Nichols A."/>
            <person name="Cepeda A.J."/>
            <person name="Yan W."/>
            <person name="Fan B."/>
            <person name="Jiang Y."/>
            <person name="Adhikari A."/>
            <person name="Zheng C.-J."/>
            <person name="Schuster L."/>
            <person name="Cowan T.M."/>
            <person name="Smanski M.J."/>
            <person name="Chevrette M.G."/>
            <person name="De Carvalho L.P.S."/>
            <person name="Shen B."/>
        </authorList>
    </citation>
    <scope>NUCLEOTIDE SEQUENCE [LARGE SCALE GENOMIC DNA]</scope>
    <source>
        <strain evidence="1 2">NPDC047833</strain>
    </source>
</reference>
<keyword evidence="2" id="KW-1185">Reference proteome</keyword>
<dbReference type="Proteomes" id="UP001553843">
    <property type="component" value="Unassembled WGS sequence"/>
</dbReference>
<proteinExistence type="predicted"/>
<evidence type="ECO:0000313" key="1">
    <source>
        <dbReference type="EMBL" id="MEW2365623.1"/>
    </source>
</evidence>
<gene>
    <name evidence="1" type="ORF">AB0887_27190</name>
</gene>
<dbReference type="EMBL" id="JBEYRS010000012">
    <property type="protein sequence ID" value="MEW2365623.1"/>
    <property type="molecule type" value="Genomic_DNA"/>
</dbReference>
<comment type="caution">
    <text evidence="1">The sequence shown here is derived from an EMBL/GenBank/DDBJ whole genome shotgun (WGS) entry which is preliminary data.</text>
</comment>
<organism evidence="1 2">
    <name type="scientific">Streptomyces huasconensis</name>
    <dbReference type="NCBI Taxonomy" id="1854574"/>
    <lineage>
        <taxon>Bacteria</taxon>
        <taxon>Bacillati</taxon>
        <taxon>Actinomycetota</taxon>
        <taxon>Actinomycetes</taxon>
        <taxon>Kitasatosporales</taxon>
        <taxon>Streptomycetaceae</taxon>
        <taxon>Streptomyces</taxon>
    </lineage>
</organism>
<dbReference type="RefSeq" id="WP_359780874.1">
    <property type="nucleotide sequence ID" value="NZ_JBEYRR010000008.1"/>
</dbReference>